<dbReference type="AlphaFoldDB" id="A0A7V0Z5T6"/>
<dbReference type="InterPro" id="IPR026444">
    <property type="entry name" value="Secre_tail"/>
</dbReference>
<sequence length="464" mass="52429">MCRSFASALYLNVSQADNLFTLFINDFGVYTGQFGAGHYPNSIASGLDTSGSGPHISYAYGYLTQSGMAGQFESGGWWSSYWDNPVALGPGIVNTMRCIGKQLVNGNLIFIGIVEDDYSGRTKLIYRTYTSNLSIMLSGGQIHPDYRRYWGFDYNGGIAYVFYYDTLLNIYYRTTTDGINWTPEQIYNMVWSEPFDSNLVFWTQAVVMDNGQPKLIFDNVDYNDYIYGSYPYLGKIYVSPGSGQPCREISTGLDRNFYPTLASGGNYLIGLWHSQAGPGTDSLAFWNLYYNYSTDGGLTWHNPRNITANFGYRHGLAQLAKRIDTVNIQFFYVFGQDIVADLDPIWMCWRGWQYTHPARWYLGKQPITGIAEGKSEDLPKIGMNISPNPARDYLCINYTLPKSGNVFFKIYGVDGRLIEVIHLGHRNAGSYQERVSLQDLSSGMYTLLLDCEDSVTTKTFLFIK</sequence>
<gene>
    <name evidence="2" type="ORF">ENP86_05885</name>
</gene>
<dbReference type="Pfam" id="PF18962">
    <property type="entry name" value="Por_Secre_tail"/>
    <property type="match status" value="1"/>
</dbReference>
<protein>
    <submittedName>
        <fullName evidence="2">T9SS type A sorting domain-containing protein</fullName>
    </submittedName>
</protein>
<comment type="caution">
    <text evidence="2">The sequence shown here is derived from an EMBL/GenBank/DDBJ whole genome shotgun (WGS) entry which is preliminary data.</text>
</comment>
<accession>A0A7V0Z5T6</accession>
<reference evidence="2" key="1">
    <citation type="journal article" date="2020" name="mSystems">
        <title>Genome- and Community-Level Interaction Insights into Carbon Utilization and Element Cycling Functions of Hydrothermarchaeota in Hydrothermal Sediment.</title>
        <authorList>
            <person name="Zhou Z."/>
            <person name="Liu Y."/>
            <person name="Xu W."/>
            <person name="Pan J."/>
            <person name="Luo Z.H."/>
            <person name="Li M."/>
        </authorList>
    </citation>
    <scope>NUCLEOTIDE SEQUENCE [LARGE SCALE GENOMIC DNA]</scope>
    <source>
        <strain evidence="2">SpSt-258</strain>
    </source>
</reference>
<feature type="domain" description="Secretion system C-terminal sorting" evidence="1">
    <location>
        <begin position="385"/>
        <end position="459"/>
    </location>
</feature>
<evidence type="ECO:0000313" key="2">
    <source>
        <dbReference type="EMBL" id="HDY59064.1"/>
    </source>
</evidence>
<dbReference type="NCBIfam" id="TIGR04183">
    <property type="entry name" value="Por_Secre_tail"/>
    <property type="match status" value="1"/>
</dbReference>
<name>A0A7V0Z5T6_UNCW3</name>
<organism evidence="2">
    <name type="scientific">candidate division WOR-3 bacterium</name>
    <dbReference type="NCBI Taxonomy" id="2052148"/>
    <lineage>
        <taxon>Bacteria</taxon>
        <taxon>Bacteria division WOR-3</taxon>
    </lineage>
</organism>
<dbReference type="InterPro" id="IPR036278">
    <property type="entry name" value="Sialidase_sf"/>
</dbReference>
<evidence type="ECO:0000259" key="1">
    <source>
        <dbReference type="Pfam" id="PF18962"/>
    </source>
</evidence>
<dbReference type="SUPFAM" id="SSF50939">
    <property type="entry name" value="Sialidases"/>
    <property type="match status" value="1"/>
</dbReference>
<proteinExistence type="predicted"/>
<dbReference type="EMBL" id="DSKY01000014">
    <property type="protein sequence ID" value="HDY59064.1"/>
    <property type="molecule type" value="Genomic_DNA"/>
</dbReference>